<dbReference type="EMBL" id="CCSB01000002">
    <property type="protein sequence ID" value="CDZ77794.1"/>
    <property type="molecule type" value="Genomic_DNA"/>
</dbReference>
<evidence type="ECO:0000313" key="1">
    <source>
        <dbReference type="EMBL" id="CDZ77794.1"/>
    </source>
</evidence>
<evidence type="ECO:0000313" key="2">
    <source>
        <dbReference type="Proteomes" id="UP000044071"/>
    </source>
</evidence>
<gene>
    <name evidence="1" type="ORF">BN59_02084</name>
</gene>
<dbReference type="OrthoDB" id="5654221at2"/>
<protein>
    <submittedName>
        <fullName evidence="1">Uncharacterized protein</fullName>
    </submittedName>
</protein>
<dbReference type="RefSeq" id="WP_043874271.1">
    <property type="nucleotide sequence ID" value="NZ_CCVW01000002.1"/>
</dbReference>
<dbReference type="eggNOG" id="ENOG502ZHSU">
    <property type="taxonomic scope" value="Bacteria"/>
</dbReference>
<dbReference type="AlphaFoldDB" id="A0A078L177"/>
<accession>A0A078L177</accession>
<dbReference type="Proteomes" id="UP000044071">
    <property type="component" value="Unassembled WGS sequence"/>
</dbReference>
<organism evidence="1 2">
    <name type="scientific">Legionella massiliensis</name>
    <dbReference type="NCBI Taxonomy" id="1034943"/>
    <lineage>
        <taxon>Bacteria</taxon>
        <taxon>Pseudomonadati</taxon>
        <taxon>Pseudomonadota</taxon>
        <taxon>Gammaproteobacteria</taxon>
        <taxon>Legionellales</taxon>
        <taxon>Legionellaceae</taxon>
        <taxon>Legionella</taxon>
    </lineage>
</organism>
<keyword evidence="2" id="KW-1185">Reference proteome</keyword>
<name>A0A078L177_9GAMM</name>
<reference evidence="1 2" key="1">
    <citation type="submission" date="2014-06" db="EMBL/GenBank/DDBJ databases">
        <authorList>
            <person name="Urmite Genomes Urmite Genomes"/>
        </authorList>
    </citation>
    <scope>NUCLEOTIDE SEQUENCE [LARGE SCALE GENOMIC DNA]</scope>
</reference>
<proteinExistence type="predicted"/>
<sequence length="493" mass="57124">MPLYTPESLTREIIKKRHSITNSDKLRKISLFLFDLAIRNKDAAEALLEQPHRLLGVIASNSSEEKLLQFARANSPKLVEKFISYTTLNSDLANKMRHAASNKPQNNEFNAFLQDVRSRRPQMPRQDGRTFLAVRNNDQVIRINHIEGVYIDGKFTPIVDRGTRDFNKRLCSVGVSSKREILLLDPQDKVLQDLYAKLKWQLRHASNPREILEIIKNLTQTCFPGGQPDEFIARKLRSDKVISLSEFILQGQGVCRHHTLLNSYFLSRLVQDGLLHGEVIHHRQDFDRGAAHAWNLYRDRDGKVYSLDSLWNDVTCVTDNPGALNNLYRQHYLEGEINRMHFRGIPIEQKIQKQVISPPRPVNELFNNPRNMISPQGFEDWKLREKINQIKTDIENNVFEVGSYCFFQGGLTLTLDNGTEKRVPHRVYKIYEAIRKHGDYSESVEVLWAEIQKHAKDGFENPRQGQQEETTAFYSDIANFDESNENDHSLAYR</sequence>